<dbReference type="PANTHER" id="PTHR30399:SF1">
    <property type="entry name" value="UTP PYROPHOSPHATASE"/>
    <property type="match status" value="1"/>
</dbReference>
<dbReference type="EMBL" id="JACOOX010000005">
    <property type="protein sequence ID" value="MBC5663266.1"/>
    <property type="molecule type" value="Genomic_DNA"/>
</dbReference>
<name>A0A8I0DVJ0_9FIRM</name>
<dbReference type="Proteomes" id="UP000615234">
    <property type="component" value="Unassembled WGS sequence"/>
</dbReference>
<dbReference type="AlphaFoldDB" id="A0A8I0DVJ0"/>
<sequence length="196" mass="22951">MNMLTEIILNDKVTNENIRVQVIRSGRKSLGLEVRPDGTVLARIPARLSDRELKAFIEKQQDWILKKVDQVKKRADARTKIKVPSVDALSDAEIQKIKDKIADRVKYYCAVMQVTVGRITIRNQKTRWGSCSSAGNVNFNYQLYYLPDELLDYVVVHELAHRRHMNHSKEFWSEVARYCPDYRARRKQLKEYQLAN</sequence>
<gene>
    <name evidence="2" type="ORF">H8S09_10235</name>
</gene>
<dbReference type="InterPro" id="IPR002725">
    <property type="entry name" value="YgjP-like_metallopeptidase"/>
</dbReference>
<comment type="caution">
    <text evidence="2">The sequence shown here is derived from an EMBL/GenBank/DDBJ whole genome shotgun (WGS) entry which is preliminary data.</text>
</comment>
<accession>A0A8I0DVJ0</accession>
<dbReference type="Gene3D" id="3.30.2010.10">
    <property type="entry name" value="Metalloproteases ('zincins'), catalytic domain"/>
    <property type="match status" value="1"/>
</dbReference>
<feature type="domain" description="YgjP-like metallopeptidase" evidence="1">
    <location>
        <begin position="28"/>
        <end position="77"/>
    </location>
</feature>
<dbReference type="InterPro" id="IPR053136">
    <property type="entry name" value="UTP_pyrophosphatase-like"/>
</dbReference>
<evidence type="ECO:0000313" key="3">
    <source>
        <dbReference type="Proteomes" id="UP000615234"/>
    </source>
</evidence>
<evidence type="ECO:0000259" key="1">
    <source>
        <dbReference type="Pfam" id="PF01863"/>
    </source>
</evidence>
<keyword evidence="3" id="KW-1185">Reference proteome</keyword>
<reference evidence="2 3" key="1">
    <citation type="submission" date="2020-08" db="EMBL/GenBank/DDBJ databases">
        <title>Genome public.</title>
        <authorList>
            <person name="Liu C."/>
            <person name="Sun Q."/>
        </authorList>
    </citation>
    <scope>NUCLEOTIDE SEQUENCE [LARGE SCALE GENOMIC DNA]</scope>
    <source>
        <strain evidence="2 3">NSJ-10</strain>
    </source>
</reference>
<protein>
    <submittedName>
        <fullName evidence="2">M48 family metallopeptidase</fullName>
    </submittedName>
</protein>
<proteinExistence type="predicted"/>
<dbReference type="Pfam" id="PF01863">
    <property type="entry name" value="YgjP-like"/>
    <property type="match status" value="2"/>
</dbReference>
<dbReference type="PANTHER" id="PTHR30399">
    <property type="entry name" value="UNCHARACTERIZED PROTEIN YGJP"/>
    <property type="match status" value="1"/>
</dbReference>
<dbReference type="CDD" id="cd07344">
    <property type="entry name" value="M48_yhfN_like"/>
    <property type="match status" value="1"/>
</dbReference>
<organism evidence="2 3">
    <name type="scientific">Coprococcus hominis</name>
    <name type="common">ex Liu et al. 2022</name>
    <dbReference type="NCBI Taxonomy" id="2763039"/>
    <lineage>
        <taxon>Bacteria</taxon>
        <taxon>Bacillati</taxon>
        <taxon>Bacillota</taxon>
        <taxon>Clostridia</taxon>
        <taxon>Lachnospirales</taxon>
        <taxon>Lachnospiraceae</taxon>
        <taxon>Coprococcus</taxon>
    </lineage>
</organism>
<feature type="domain" description="YgjP-like metallopeptidase" evidence="1">
    <location>
        <begin position="88"/>
        <end position="191"/>
    </location>
</feature>
<evidence type="ECO:0000313" key="2">
    <source>
        <dbReference type="EMBL" id="MBC5663266.1"/>
    </source>
</evidence>